<dbReference type="GO" id="GO:0004049">
    <property type="term" value="F:anthranilate synthase activity"/>
    <property type="evidence" value="ECO:0007669"/>
    <property type="project" value="TreeGrafter"/>
</dbReference>
<gene>
    <name evidence="3" type="ORF">CLV75_0698</name>
</gene>
<dbReference type="InterPro" id="IPR006221">
    <property type="entry name" value="TrpG/PapA_dom"/>
</dbReference>
<dbReference type="InterPro" id="IPR017926">
    <property type="entry name" value="GATASE"/>
</dbReference>
<dbReference type="PANTHER" id="PTHR43418:SF4">
    <property type="entry name" value="MULTIFUNCTIONAL TRYPTOPHAN BIOSYNTHESIS PROTEIN"/>
    <property type="match status" value="1"/>
</dbReference>
<dbReference type="PROSITE" id="PS51273">
    <property type="entry name" value="GATASE_TYPE_1"/>
    <property type="match status" value="1"/>
</dbReference>
<comment type="caution">
    <text evidence="3">The sequence shown here is derived from an EMBL/GenBank/DDBJ whole genome shotgun (WGS) entry which is preliminary data.</text>
</comment>
<dbReference type="Pfam" id="PF00117">
    <property type="entry name" value="GATase"/>
    <property type="match status" value="1"/>
</dbReference>
<dbReference type="STRING" id="981384.GCA_000192475_03369"/>
<keyword evidence="1" id="KW-0315">Glutamine amidotransferase</keyword>
<dbReference type="Gene3D" id="3.40.50.880">
    <property type="match status" value="1"/>
</dbReference>
<protein>
    <submittedName>
        <fullName evidence="3">Anthranilate synthase component II</fullName>
    </submittedName>
</protein>
<reference evidence="3 4" key="1">
    <citation type="submission" date="2018-10" db="EMBL/GenBank/DDBJ databases">
        <title>Genomic Encyclopedia of Archaeal and Bacterial Type Strains, Phase II (KMG-II): from individual species to whole genera.</title>
        <authorList>
            <person name="Goeker M."/>
        </authorList>
    </citation>
    <scope>NUCLEOTIDE SEQUENCE [LARGE SCALE GENOMIC DNA]</scope>
    <source>
        <strain evidence="3 4">DSM 29317</strain>
    </source>
</reference>
<dbReference type="GO" id="GO:0000162">
    <property type="term" value="P:L-tryptophan biosynthetic process"/>
    <property type="evidence" value="ECO:0007669"/>
    <property type="project" value="TreeGrafter"/>
</dbReference>
<dbReference type="InterPro" id="IPR050472">
    <property type="entry name" value="Anth_synth/Amidotransfase"/>
</dbReference>
<dbReference type="PANTHER" id="PTHR43418">
    <property type="entry name" value="MULTIFUNCTIONAL TRYPTOPHAN BIOSYNTHESIS PROTEIN-RELATED"/>
    <property type="match status" value="1"/>
</dbReference>
<dbReference type="Proteomes" id="UP000271700">
    <property type="component" value="Unassembled WGS sequence"/>
</dbReference>
<dbReference type="NCBIfam" id="TIGR00566">
    <property type="entry name" value="trpG_papA"/>
    <property type="match status" value="1"/>
</dbReference>
<feature type="domain" description="Glutamine amidotransferase" evidence="2">
    <location>
        <begin position="3"/>
        <end position="188"/>
    </location>
</feature>
<dbReference type="OrthoDB" id="9786812at2"/>
<evidence type="ECO:0000259" key="2">
    <source>
        <dbReference type="Pfam" id="PF00117"/>
    </source>
</evidence>
<dbReference type="GO" id="GO:0005829">
    <property type="term" value="C:cytosol"/>
    <property type="evidence" value="ECO:0007669"/>
    <property type="project" value="TreeGrafter"/>
</dbReference>
<name>A0A497ZRW9_9RHOB</name>
<dbReference type="GO" id="GO:0046820">
    <property type="term" value="F:4-amino-4-deoxychorismate synthase activity"/>
    <property type="evidence" value="ECO:0007669"/>
    <property type="project" value="TreeGrafter"/>
</dbReference>
<dbReference type="RefSeq" id="WP_010440280.1">
    <property type="nucleotide sequence ID" value="NZ_AEYW01000006.1"/>
</dbReference>
<dbReference type="PRINTS" id="PR00099">
    <property type="entry name" value="CPSGATASE"/>
</dbReference>
<dbReference type="GO" id="GO:0046654">
    <property type="term" value="P:tetrahydrofolate biosynthetic process"/>
    <property type="evidence" value="ECO:0007669"/>
    <property type="project" value="TreeGrafter"/>
</dbReference>
<evidence type="ECO:0000256" key="1">
    <source>
        <dbReference type="ARBA" id="ARBA00022962"/>
    </source>
</evidence>
<dbReference type="InterPro" id="IPR029062">
    <property type="entry name" value="Class_I_gatase-like"/>
</dbReference>
<dbReference type="PRINTS" id="PR00097">
    <property type="entry name" value="ANTSNTHASEII"/>
</dbReference>
<dbReference type="PRINTS" id="PR00096">
    <property type="entry name" value="GATASE"/>
</dbReference>
<dbReference type="SUPFAM" id="SSF52317">
    <property type="entry name" value="Class I glutamine amidotransferase-like"/>
    <property type="match status" value="1"/>
</dbReference>
<dbReference type="FunFam" id="3.40.50.880:FF:000003">
    <property type="entry name" value="Anthranilate synthase component II"/>
    <property type="match status" value="1"/>
</dbReference>
<dbReference type="EMBL" id="RCCT01000001">
    <property type="protein sequence ID" value="RLK10717.1"/>
    <property type="molecule type" value="Genomic_DNA"/>
</dbReference>
<dbReference type="AlphaFoldDB" id="A0A497ZRW9"/>
<accession>A0A497ZRW9</accession>
<evidence type="ECO:0000313" key="4">
    <source>
        <dbReference type="Proteomes" id="UP000271700"/>
    </source>
</evidence>
<dbReference type="CDD" id="cd01743">
    <property type="entry name" value="GATase1_Anthranilate_Synthase"/>
    <property type="match status" value="1"/>
</dbReference>
<keyword evidence="4" id="KW-1185">Reference proteome</keyword>
<organism evidence="3 4">
    <name type="scientific">Ruegeria conchae</name>
    <dbReference type="NCBI Taxonomy" id="981384"/>
    <lineage>
        <taxon>Bacteria</taxon>
        <taxon>Pseudomonadati</taxon>
        <taxon>Pseudomonadota</taxon>
        <taxon>Alphaproteobacteria</taxon>
        <taxon>Rhodobacterales</taxon>
        <taxon>Roseobacteraceae</taxon>
        <taxon>Ruegeria</taxon>
    </lineage>
</organism>
<proteinExistence type="predicted"/>
<sequence length="193" mass="20908">MLLLIDNYDSFTYNLVHYLGELGAEMVVRRNDALDVQEAMAMNPAGILLSPGPCDPDQAGICLALTEAAAETQTPLMGVCLGHQTIGQVFGGKVVRCHEIVHGKMGTMNHTGKGVFAGLPSPFEATRYHSLVVERESLPECLEITAELEVGTIMGLQHKELPIHGVQFHPESIASEHGHALLKNFLNEMKVPA</sequence>
<evidence type="ECO:0000313" key="3">
    <source>
        <dbReference type="EMBL" id="RLK10717.1"/>
    </source>
</evidence>